<evidence type="ECO:0000259" key="11">
    <source>
        <dbReference type="PROSITE" id="PS50862"/>
    </source>
</evidence>
<dbReference type="EMBL" id="OMOD01000148">
    <property type="protein sequence ID" value="SPF44349.1"/>
    <property type="molecule type" value="Genomic_DNA"/>
</dbReference>
<feature type="binding site" evidence="9">
    <location>
        <position position="427"/>
    </location>
    <ligand>
        <name>Mg(2+)</name>
        <dbReference type="ChEBI" id="CHEBI:18420"/>
        <label>1</label>
    </ligand>
</feature>
<dbReference type="InterPro" id="IPR004364">
    <property type="entry name" value="Aa-tRNA-synt_II"/>
</dbReference>
<dbReference type="OrthoDB" id="9802326at2"/>
<dbReference type="NCBIfam" id="TIGR00499">
    <property type="entry name" value="lysS_bact"/>
    <property type="match status" value="1"/>
</dbReference>
<keyword evidence="6 9" id="KW-0648">Protein biosynthesis</keyword>
<keyword evidence="5 9" id="KW-0067">ATP-binding</keyword>
<comment type="cofactor">
    <cofactor evidence="9 10">
        <name>Mg(2+)</name>
        <dbReference type="ChEBI" id="CHEBI:18420"/>
    </cofactor>
    <text evidence="9 10">Binds 3 Mg(2+) ions per subunit.</text>
</comment>
<dbReference type="PANTHER" id="PTHR42918:SF15">
    <property type="entry name" value="LYSINE--TRNA LIGASE, CHLOROPLASTIC_MITOCHONDRIAL"/>
    <property type="match status" value="1"/>
</dbReference>
<gene>
    <name evidence="9 12" type="primary">lysS</name>
    <name evidence="12" type="ORF">SBA1_530005</name>
</gene>
<dbReference type="GO" id="GO:0006430">
    <property type="term" value="P:lysyl-tRNA aminoacylation"/>
    <property type="evidence" value="ECO:0007669"/>
    <property type="project" value="UniProtKB-UniRule"/>
</dbReference>
<evidence type="ECO:0000256" key="6">
    <source>
        <dbReference type="ARBA" id="ARBA00022917"/>
    </source>
</evidence>
<dbReference type="InterPro" id="IPR044136">
    <property type="entry name" value="Lys-tRNA-ligase_II_N"/>
</dbReference>
<evidence type="ECO:0000256" key="9">
    <source>
        <dbReference type="HAMAP-Rule" id="MF_00252"/>
    </source>
</evidence>
<dbReference type="AlphaFoldDB" id="A0A2U3KXQ4"/>
<keyword evidence="9 10" id="KW-0460">Magnesium</keyword>
<name>A0A2U3KXQ4_9BACT</name>
<evidence type="ECO:0000256" key="10">
    <source>
        <dbReference type="RuleBase" id="RU000336"/>
    </source>
</evidence>
<dbReference type="Pfam" id="PF00152">
    <property type="entry name" value="tRNA-synt_2"/>
    <property type="match status" value="1"/>
</dbReference>
<accession>A0A2U3KXQ4</accession>
<comment type="subcellular location">
    <subcellularLocation>
        <location evidence="9">Cytoplasm</location>
    </subcellularLocation>
</comment>
<comment type="similarity">
    <text evidence="1 9">Belongs to the class-II aminoacyl-tRNA synthetase family.</text>
</comment>
<dbReference type="NCBIfam" id="NF001756">
    <property type="entry name" value="PRK00484.1"/>
    <property type="match status" value="1"/>
</dbReference>
<dbReference type="InterPro" id="IPR004365">
    <property type="entry name" value="NA-bd_OB_tRNA"/>
</dbReference>
<dbReference type="InterPro" id="IPR006195">
    <property type="entry name" value="aa-tRNA-synth_II"/>
</dbReference>
<reference evidence="13" key="1">
    <citation type="submission" date="2018-02" db="EMBL/GenBank/DDBJ databases">
        <authorList>
            <person name="Hausmann B."/>
        </authorList>
    </citation>
    <scope>NUCLEOTIDE SEQUENCE [LARGE SCALE GENOMIC DNA]</scope>
    <source>
        <strain evidence="13">Peat soil MAG SbA1</strain>
    </source>
</reference>
<comment type="catalytic activity">
    <reaction evidence="8 9 10">
        <text>tRNA(Lys) + L-lysine + ATP = L-lysyl-tRNA(Lys) + AMP + diphosphate</text>
        <dbReference type="Rhea" id="RHEA:20792"/>
        <dbReference type="Rhea" id="RHEA-COMP:9696"/>
        <dbReference type="Rhea" id="RHEA-COMP:9697"/>
        <dbReference type="ChEBI" id="CHEBI:30616"/>
        <dbReference type="ChEBI" id="CHEBI:32551"/>
        <dbReference type="ChEBI" id="CHEBI:33019"/>
        <dbReference type="ChEBI" id="CHEBI:78442"/>
        <dbReference type="ChEBI" id="CHEBI:78529"/>
        <dbReference type="ChEBI" id="CHEBI:456215"/>
        <dbReference type="EC" id="6.1.1.6"/>
    </reaction>
</comment>
<dbReference type="CDD" id="cd04322">
    <property type="entry name" value="LysRS_N"/>
    <property type="match status" value="1"/>
</dbReference>
<evidence type="ECO:0000256" key="7">
    <source>
        <dbReference type="ARBA" id="ARBA00023146"/>
    </source>
</evidence>
<organism evidence="12 13">
    <name type="scientific">Candidatus Sulfotelmatobacter kueseliae</name>
    <dbReference type="NCBI Taxonomy" id="2042962"/>
    <lineage>
        <taxon>Bacteria</taxon>
        <taxon>Pseudomonadati</taxon>
        <taxon>Acidobacteriota</taxon>
        <taxon>Terriglobia</taxon>
        <taxon>Terriglobales</taxon>
        <taxon>Candidatus Korobacteraceae</taxon>
        <taxon>Candidatus Sulfotelmatobacter</taxon>
    </lineage>
</organism>
<dbReference type="InterPro" id="IPR045864">
    <property type="entry name" value="aa-tRNA-synth_II/BPL/LPL"/>
</dbReference>
<dbReference type="GO" id="GO:0005524">
    <property type="term" value="F:ATP binding"/>
    <property type="evidence" value="ECO:0007669"/>
    <property type="project" value="UniProtKB-UniRule"/>
</dbReference>
<keyword evidence="2 9" id="KW-0436">Ligase</keyword>
<dbReference type="Pfam" id="PF01336">
    <property type="entry name" value="tRNA_anti-codon"/>
    <property type="match status" value="1"/>
</dbReference>
<evidence type="ECO:0000313" key="12">
    <source>
        <dbReference type="EMBL" id="SPF44349.1"/>
    </source>
</evidence>
<feature type="domain" description="Aminoacyl-transfer RNA synthetases class-II family profile" evidence="11">
    <location>
        <begin position="183"/>
        <end position="508"/>
    </location>
</feature>
<dbReference type="Proteomes" id="UP000238701">
    <property type="component" value="Unassembled WGS sequence"/>
</dbReference>
<sequence length="524" mass="60389">MALDDKIYQLRREKLKQIEALGQNVYPTKYNVPHTIGYWRDKYKDASAEQLGSERPQVQVAGRITGIRLMGKAGFAHLQSTSRRDRVGSRQIQIYVRKDAVGEKGFELYRLLDIGDIIGARGYLFRTKTGELSVHVEELTFLAKDLLPLPEKWHGLTDVELRYRQRYVDLIVNPEVREVFLKRTELIKSMRRFLDERWFIEVETPMMQPIAGGAVAKPFVTHHNTLDMDLYLRIAPELYLKRLLVGGFDRVYEINRNFRNEGLGWRWNAEFTMLEFYQAYTDYQGVMDLTEELITQAAKDVTGGTKTKWGDQEIDWANWRRMTMREAIIHFWPESAGAKPEISDFATSEGVKELVERFNAAHSHMAYDPNAVAGKTIAGLFEAVAEEHLTQPTIIYEFPTAVSPLSKQKPDEPDWTERWEIFAGQMEISNGFSELNDPEDQRRRFEAQLRERERGDEEAHQMDEDYIRALAYGMPPAGGVGVGIDRLCMLLTDSHTIRDVILFPLLRPEKNSAAEDAEDTEGKT</sequence>
<dbReference type="CDD" id="cd00775">
    <property type="entry name" value="LysRS_core"/>
    <property type="match status" value="1"/>
</dbReference>
<evidence type="ECO:0000256" key="3">
    <source>
        <dbReference type="ARBA" id="ARBA00022723"/>
    </source>
</evidence>
<dbReference type="SUPFAM" id="SSF50249">
    <property type="entry name" value="Nucleic acid-binding proteins"/>
    <property type="match status" value="1"/>
</dbReference>
<keyword evidence="3 9" id="KW-0479">Metal-binding</keyword>
<feature type="binding site" evidence="9">
    <location>
        <position position="427"/>
    </location>
    <ligand>
        <name>Mg(2+)</name>
        <dbReference type="ChEBI" id="CHEBI:18420"/>
        <label>2</label>
    </ligand>
</feature>
<dbReference type="GO" id="GO:0000287">
    <property type="term" value="F:magnesium ion binding"/>
    <property type="evidence" value="ECO:0007669"/>
    <property type="project" value="UniProtKB-UniRule"/>
</dbReference>
<evidence type="ECO:0000256" key="1">
    <source>
        <dbReference type="ARBA" id="ARBA00008226"/>
    </source>
</evidence>
<evidence type="ECO:0000256" key="5">
    <source>
        <dbReference type="ARBA" id="ARBA00022840"/>
    </source>
</evidence>
<comment type="subunit">
    <text evidence="9">Homodimer.</text>
</comment>
<keyword evidence="9" id="KW-0963">Cytoplasm</keyword>
<evidence type="ECO:0000256" key="4">
    <source>
        <dbReference type="ARBA" id="ARBA00022741"/>
    </source>
</evidence>
<dbReference type="InterPro" id="IPR018149">
    <property type="entry name" value="Lys-tRNA-synth_II_C"/>
</dbReference>
<feature type="binding site" evidence="9">
    <location>
        <position position="420"/>
    </location>
    <ligand>
        <name>Mg(2+)</name>
        <dbReference type="ChEBI" id="CHEBI:18420"/>
        <label>1</label>
    </ligand>
</feature>
<dbReference type="InterPro" id="IPR002313">
    <property type="entry name" value="Lys-tRNA-ligase_II"/>
</dbReference>
<evidence type="ECO:0000256" key="8">
    <source>
        <dbReference type="ARBA" id="ARBA00048573"/>
    </source>
</evidence>
<protein>
    <recommendedName>
        <fullName evidence="9">Lysine--tRNA ligase</fullName>
        <ecNumber evidence="9">6.1.1.6</ecNumber>
    </recommendedName>
    <alternativeName>
        <fullName evidence="9">Lysyl-tRNA synthetase</fullName>
        <shortName evidence="9">LysRS</shortName>
    </alternativeName>
</protein>
<dbReference type="SUPFAM" id="SSF55681">
    <property type="entry name" value="Class II aaRS and biotin synthetases"/>
    <property type="match status" value="1"/>
</dbReference>
<dbReference type="HAMAP" id="MF_00252">
    <property type="entry name" value="Lys_tRNA_synth_class2"/>
    <property type="match status" value="1"/>
</dbReference>
<dbReference type="PRINTS" id="PR00982">
    <property type="entry name" value="TRNASYNTHLYS"/>
</dbReference>
<keyword evidence="4 9" id="KW-0547">Nucleotide-binding</keyword>
<evidence type="ECO:0000256" key="2">
    <source>
        <dbReference type="ARBA" id="ARBA00022598"/>
    </source>
</evidence>
<evidence type="ECO:0000313" key="13">
    <source>
        <dbReference type="Proteomes" id="UP000238701"/>
    </source>
</evidence>
<proteinExistence type="inferred from homology"/>
<dbReference type="Gene3D" id="3.30.930.10">
    <property type="entry name" value="Bira Bifunctional Protein, Domain 2"/>
    <property type="match status" value="1"/>
</dbReference>
<dbReference type="GO" id="GO:0000049">
    <property type="term" value="F:tRNA binding"/>
    <property type="evidence" value="ECO:0007669"/>
    <property type="project" value="TreeGrafter"/>
</dbReference>
<keyword evidence="7 9" id="KW-0030">Aminoacyl-tRNA synthetase</keyword>
<dbReference type="GO" id="GO:0004824">
    <property type="term" value="F:lysine-tRNA ligase activity"/>
    <property type="evidence" value="ECO:0007669"/>
    <property type="project" value="UniProtKB-UniRule"/>
</dbReference>
<dbReference type="GO" id="GO:0005829">
    <property type="term" value="C:cytosol"/>
    <property type="evidence" value="ECO:0007669"/>
    <property type="project" value="TreeGrafter"/>
</dbReference>
<dbReference type="PANTHER" id="PTHR42918">
    <property type="entry name" value="LYSYL-TRNA SYNTHETASE"/>
    <property type="match status" value="1"/>
</dbReference>
<dbReference type="FunFam" id="2.40.50.140:FF:000024">
    <property type="entry name" value="Lysine--tRNA ligase"/>
    <property type="match status" value="1"/>
</dbReference>
<dbReference type="Gene3D" id="2.40.50.140">
    <property type="entry name" value="Nucleic acid-binding proteins"/>
    <property type="match status" value="1"/>
</dbReference>
<dbReference type="EC" id="6.1.1.6" evidence="9"/>
<dbReference type="PROSITE" id="PS50862">
    <property type="entry name" value="AA_TRNA_LIGASE_II"/>
    <property type="match status" value="1"/>
</dbReference>
<dbReference type="InterPro" id="IPR012340">
    <property type="entry name" value="NA-bd_OB-fold"/>
</dbReference>